<gene>
    <name evidence="1" type="ORF">CFX0092_A0644</name>
</gene>
<dbReference type="AlphaFoldDB" id="A0A160SZL9"/>
<name>A0A160SZL9_9CHLR</name>
<evidence type="ECO:0008006" key="3">
    <source>
        <dbReference type="Google" id="ProtNLM"/>
    </source>
</evidence>
<dbReference type="OrthoDB" id="162997at2"/>
<dbReference type="RefSeq" id="WP_095042127.1">
    <property type="nucleotide sequence ID" value="NZ_LN890655.1"/>
</dbReference>
<organism evidence="1 2">
    <name type="scientific">Candidatus Promineifilum breve</name>
    <dbReference type="NCBI Taxonomy" id="1806508"/>
    <lineage>
        <taxon>Bacteria</taxon>
        <taxon>Bacillati</taxon>
        <taxon>Chloroflexota</taxon>
        <taxon>Ardenticatenia</taxon>
        <taxon>Candidatus Promineifilales</taxon>
        <taxon>Candidatus Promineifilaceae</taxon>
        <taxon>Candidatus Promineifilum</taxon>
    </lineage>
</organism>
<accession>A0A160SZL9</accession>
<dbReference type="Pfam" id="PF10049">
    <property type="entry name" value="DUF2283"/>
    <property type="match status" value="1"/>
</dbReference>
<dbReference type="InterPro" id="IPR019270">
    <property type="entry name" value="DUF2283"/>
</dbReference>
<evidence type="ECO:0000313" key="2">
    <source>
        <dbReference type="Proteomes" id="UP000215027"/>
    </source>
</evidence>
<evidence type="ECO:0000313" key="1">
    <source>
        <dbReference type="EMBL" id="CUS02522.2"/>
    </source>
</evidence>
<dbReference type="KEGG" id="pbf:CFX0092_A0644"/>
<dbReference type="Proteomes" id="UP000215027">
    <property type="component" value="Chromosome I"/>
</dbReference>
<protein>
    <recommendedName>
        <fullName evidence="3">DUF2283 domain-containing protein</fullName>
    </recommendedName>
</protein>
<keyword evidence="2" id="KW-1185">Reference proteome</keyword>
<reference evidence="1" key="1">
    <citation type="submission" date="2016-01" db="EMBL/GenBank/DDBJ databases">
        <authorList>
            <person name="Mcilroy J.S."/>
            <person name="Karst M S."/>
            <person name="Albertsen M."/>
        </authorList>
    </citation>
    <scope>NUCLEOTIDE SEQUENCE</scope>
    <source>
        <strain evidence="1">Cfx-K</strain>
    </source>
</reference>
<proteinExistence type="predicted"/>
<sequence length="127" mass="14299">MNNESTFVYDYDKEADVLYISFSPGEIPTAAVELNENILLRFNRDERRAIGLTLMDFSVLVQLTELGPRNFSLSGLADLEKDWQELVVEIITSPPVNGILKVSSYMPTAAEVVPITWVERPPNPWAV</sequence>
<dbReference type="EMBL" id="LN890655">
    <property type="protein sequence ID" value="CUS02522.2"/>
    <property type="molecule type" value="Genomic_DNA"/>
</dbReference>